<protein>
    <recommendedName>
        <fullName evidence="3">CCHC-type domain-containing protein</fullName>
    </recommendedName>
</protein>
<feature type="domain" description="CCHC-type" evidence="3">
    <location>
        <begin position="221"/>
        <end position="237"/>
    </location>
</feature>
<evidence type="ECO:0000313" key="4">
    <source>
        <dbReference type="EMBL" id="GIL90571.1"/>
    </source>
</evidence>
<name>A0A8J4CWZ6_9CHLO</name>
<keyword evidence="6" id="KW-1185">Reference proteome</keyword>
<dbReference type="EMBL" id="BNCP01000057">
    <property type="protein sequence ID" value="GIL90571.1"/>
    <property type="molecule type" value="Genomic_DNA"/>
</dbReference>
<evidence type="ECO:0000259" key="3">
    <source>
        <dbReference type="PROSITE" id="PS50158"/>
    </source>
</evidence>
<evidence type="ECO:0000313" key="6">
    <source>
        <dbReference type="Proteomes" id="UP000747110"/>
    </source>
</evidence>
<keyword evidence="1" id="KW-0862">Zinc</keyword>
<dbReference type="Gene3D" id="4.10.60.10">
    <property type="entry name" value="Zinc finger, CCHC-type"/>
    <property type="match status" value="1"/>
</dbReference>
<dbReference type="AlphaFoldDB" id="A0A8J4CWZ6"/>
<accession>A0A8J4CWZ6</accession>
<dbReference type="Pfam" id="PF14223">
    <property type="entry name" value="Retrotran_gag_2"/>
    <property type="match status" value="1"/>
</dbReference>
<proteinExistence type="predicted"/>
<dbReference type="OrthoDB" id="8063676at2759"/>
<evidence type="ECO:0000256" key="1">
    <source>
        <dbReference type="PROSITE-ProRule" id="PRU00047"/>
    </source>
</evidence>
<dbReference type="InterPro" id="IPR054722">
    <property type="entry name" value="PolX-like_BBD"/>
</dbReference>
<keyword evidence="1" id="KW-0479">Metal-binding</keyword>
<dbReference type="PANTHER" id="PTHR47481">
    <property type="match status" value="1"/>
</dbReference>
<comment type="caution">
    <text evidence="4">The sequence shown here is derived from an EMBL/GenBank/DDBJ whole genome shotgun (WGS) entry which is preliminary data.</text>
</comment>
<dbReference type="GO" id="GO:0003676">
    <property type="term" value="F:nucleic acid binding"/>
    <property type="evidence" value="ECO:0007669"/>
    <property type="project" value="InterPro"/>
</dbReference>
<dbReference type="Pfam" id="PF00098">
    <property type="entry name" value="zf-CCHC"/>
    <property type="match status" value="1"/>
</dbReference>
<organism evidence="4 6">
    <name type="scientific">Volvox reticuliferus</name>
    <dbReference type="NCBI Taxonomy" id="1737510"/>
    <lineage>
        <taxon>Eukaryota</taxon>
        <taxon>Viridiplantae</taxon>
        <taxon>Chlorophyta</taxon>
        <taxon>core chlorophytes</taxon>
        <taxon>Chlorophyceae</taxon>
        <taxon>CS clade</taxon>
        <taxon>Chlamydomonadales</taxon>
        <taxon>Volvocaceae</taxon>
        <taxon>Volvox</taxon>
    </lineage>
</organism>
<gene>
    <name evidence="4" type="ORF">Vretifemale_18199</name>
    <name evidence="5" type="ORF">Vretimale_17490</name>
</gene>
<dbReference type="PANTHER" id="PTHR47481:SF10">
    <property type="entry name" value="COPIA-LIKE POLYPROTEIN_RETROTRANSPOSON"/>
    <property type="match status" value="1"/>
</dbReference>
<dbReference type="SUPFAM" id="SSF57756">
    <property type="entry name" value="Retrovirus zinc finger-like domains"/>
    <property type="match status" value="1"/>
</dbReference>
<dbReference type="Pfam" id="PF22936">
    <property type="entry name" value="Pol_BBD"/>
    <property type="match status" value="1"/>
</dbReference>
<dbReference type="EMBL" id="BNCQ01000058">
    <property type="protein sequence ID" value="GIM14580.1"/>
    <property type="molecule type" value="Genomic_DNA"/>
</dbReference>
<dbReference type="GO" id="GO:0008270">
    <property type="term" value="F:zinc ion binding"/>
    <property type="evidence" value="ECO:0007669"/>
    <property type="project" value="UniProtKB-KW"/>
</dbReference>
<dbReference type="PROSITE" id="PS50158">
    <property type="entry name" value="ZF_CCHC"/>
    <property type="match status" value="1"/>
</dbReference>
<dbReference type="SMART" id="SM00343">
    <property type="entry name" value="ZnF_C2HC"/>
    <property type="match status" value="1"/>
</dbReference>
<feature type="compositionally biased region" description="Low complexity" evidence="2">
    <location>
        <begin position="263"/>
        <end position="272"/>
    </location>
</feature>
<dbReference type="InterPro" id="IPR001878">
    <property type="entry name" value="Znf_CCHC"/>
</dbReference>
<dbReference type="InterPro" id="IPR036875">
    <property type="entry name" value="Znf_CCHC_sf"/>
</dbReference>
<sequence>MGKTQLKEPLGAENYSIWKVRFTQLCIREGIQDALEEEPAEDDTKAKENSRKAQSIMSENVQDFLLKTVTRAKSAKEAWDALEQRFAGTTKQRKYSLLGNYMRLKQGDAESVQDYVGRAIALRDDLLGVDHKLDDEEFTWKVLDGVLPKLSMIQRILMNHDPLPKLNSVVASLHQEENKLKEENRSAAFLSTGASSRPNSGSNRRSSGGGSSGVTNKSSLKCFYCGEAGHLKKECKKFLAKKAKGGGEGSTKDDGGGSGGGKPSASQASGSPPQMSYVTFGSGENPLVWILDSGATHHMTPDVSDLVDVRPLSEAEKFLINVANGQEVRVEAVGKLVVTSNIVEGEEVAFNHVYVAPGAVVKLLSISALGAKGGEVMMDGARAQLRKHGRLVLEGQMRNGLYALEGVQVVRRSTGCEASLPQHGSCAHRHGAQTPDLASWIPALPMSIPTTMPSRTMTSRLS</sequence>
<feature type="region of interest" description="Disordered" evidence="2">
    <location>
        <begin position="242"/>
        <end position="276"/>
    </location>
</feature>
<evidence type="ECO:0000256" key="2">
    <source>
        <dbReference type="SAM" id="MobiDB-lite"/>
    </source>
</evidence>
<evidence type="ECO:0000313" key="5">
    <source>
        <dbReference type="EMBL" id="GIM14580.1"/>
    </source>
</evidence>
<keyword evidence="1" id="KW-0863">Zinc-finger</keyword>
<reference evidence="4" key="1">
    <citation type="journal article" date="2021" name="Proc. Natl. Acad. Sci. U.S.A.">
        <title>Three genomes in the algal genus Volvox reveal the fate of a haploid sex-determining region after a transition to homothallism.</title>
        <authorList>
            <person name="Yamamoto K."/>
            <person name="Hamaji T."/>
            <person name="Kawai-Toyooka H."/>
            <person name="Matsuzaki R."/>
            <person name="Takahashi F."/>
            <person name="Nishimura Y."/>
            <person name="Kawachi M."/>
            <person name="Noguchi H."/>
            <person name="Minakuchi Y."/>
            <person name="Umen J.G."/>
            <person name="Toyoda A."/>
            <person name="Nozaki H."/>
        </authorList>
    </citation>
    <scope>NUCLEOTIDE SEQUENCE</scope>
    <source>
        <strain evidence="5">NIES-3785</strain>
        <strain evidence="4">NIES-3786</strain>
    </source>
</reference>
<feature type="compositionally biased region" description="Low complexity" evidence="2">
    <location>
        <begin position="193"/>
        <end position="206"/>
    </location>
</feature>
<dbReference type="Proteomes" id="UP000722791">
    <property type="component" value="Unassembled WGS sequence"/>
</dbReference>
<dbReference type="Proteomes" id="UP000747110">
    <property type="component" value="Unassembled WGS sequence"/>
</dbReference>
<feature type="region of interest" description="Disordered" evidence="2">
    <location>
        <begin position="182"/>
        <end position="214"/>
    </location>
</feature>